<dbReference type="EMBL" id="JAEDAL010000001">
    <property type="protein sequence ID" value="MBH9551997.1"/>
    <property type="molecule type" value="Genomic_DNA"/>
</dbReference>
<dbReference type="InterPro" id="IPR007712">
    <property type="entry name" value="RelE/ParE_toxin"/>
</dbReference>
<reference evidence="2" key="1">
    <citation type="submission" date="2020-12" db="EMBL/GenBank/DDBJ databases">
        <title>The genome sequence of Inhella sp. 4Y17.</title>
        <authorList>
            <person name="Liu Y."/>
        </authorList>
    </citation>
    <scope>NUCLEOTIDE SEQUENCE</scope>
    <source>
        <strain evidence="2">4Y10</strain>
    </source>
</reference>
<evidence type="ECO:0000256" key="1">
    <source>
        <dbReference type="ARBA" id="ARBA00022649"/>
    </source>
</evidence>
<name>A0A931IU47_9BURK</name>
<dbReference type="Proteomes" id="UP000620139">
    <property type="component" value="Unassembled WGS sequence"/>
</dbReference>
<comment type="caution">
    <text evidence="2">The sequence shown here is derived from an EMBL/GenBank/DDBJ whole genome shotgun (WGS) entry which is preliminary data.</text>
</comment>
<proteinExistence type="predicted"/>
<evidence type="ECO:0000313" key="2">
    <source>
        <dbReference type="EMBL" id="MBH9551997.1"/>
    </source>
</evidence>
<dbReference type="AlphaFoldDB" id="A0A931IU47"/>
<dbReference type="InterPro" id="IPR035093">
    <property type="entry name" value="RelE/ParE_toxin_dom_sf"/>
</dbReference>
<dbReference type="Pfam" id="PF05016">
    <property type="entry name" value="ParE_toxin"/>
    <property type="match status" value="1"/>
</dbReference>
<keyword evidence="3" id="KW-1185">Reference proteome</keyword>
<gene>
    <name evidence="2" type="ORF">I7X43_03950</name>
</gene>
<evidence type="ECO:0000313" key="3">
    <source>
        <dbReference type="Proteomes" id="UP000620139"/>
    </source>
</evidence>
<sequence>MTRATRVELAPEILEDLDRIFDHVAGYDPTAAEPRVAFILEGLRILTHSPEIGRPVQDGQRELVIGRGANGYVARYRYLPEVDVAVVLAVRSQRELGYRR</sequence>
<accession>A0A931IU47</accession>
<protein>
    <submittedName>
        <fullName evidence="2">Type II toxin-antitoxin system RelE/ParE family toxin</fullName>
    </submittedName>
</protein>
<dbReference type="Gene3D" id="3.30.2310.20">
    <property type="entry name" value="RelE-like"/>
    <property type="match status" value="1"/>
</dbReference>
<organism evidence="2 3">
    <name type="scientific">Inhella gelatinilytica</name>
    <dbReference type="NCBI Taxonomy" id="2795030"/>
    <lineage>
        <taxon>Bacteria</taxon>
        <taxon>Pseudomonadati</taxon>
        <taxon>Pseudomonadota</taxon>
        <taxon>Betaproteobacteria</taxon>
        <taxon>Burkholderiales</taxon>
        <taxon>Sphaerotilaceae</taxon>
        <taxon>Inhella</taxon>
    </lineage>
</organism>
<dbReference type="RefSeq" id="WP_198099582.1">
    <property type="nucleotide sequence ID" value="NZ_JAEDAL010000001.1"/>
</dbReference>
<keyword evidence="1" id="KW-1277">Toxin-antitoxin system</keyword>